<dbReference type="GO" id="GO:0042597">
    <property type="term" value="C:periplasmic space"/>
    <property type="evidence" value="ECO:0007669"/>
    <property type="project" value="InterPro"/>
</dbReference>
<feature type="region of interest" description="Disordered" evidence="3">
    <location>
        <begin position="1"/>
        <end position="22"/>
    </location>
</feature>
<organism evidence="6 7">
    <name type="scientific">Paraglomus occultum</name>
    <dbReference type="NCBI Taxonomy" id="144539"/>
    <lineage>
        <taxon>Eukaryota</taxon>
        <taxon>Fungi</taxon>
        <taxon>Fungi incertae sedis</taxon>
        <taxon>Mucoromycota</taxon>
        <taxon>Glomeromycotina</taxon>
        <taxon>Glomeromycetes</taxon>
        <taxon>Paraglomerales</taxon>
        <taxon>Paraglomeraceae</taxon>
        <taxon>Paraglomus</taxon>
    </lineage>
</organism>
<keyword evidence="1" id="KW-0732">Signal</keyword>
<keyword evidence="4" id="KW-0812">Transmembrane</keyword>
<evidence type="ECO:0000256" key="4">
    <source>
        <dbReference type="SAM" id="Phobius"/>
    </source>
</evidence>
<feature type="domain" description="Alginate lyase" evidence="5">
    <location>
        <begin position="511"/>
        <end position="791"/>
    </location>
</feature>
<dbReference type="AlphaFoldDB" id="A0A9N9F1V6"/>
<evidence type="ECO:0000313" key="7">
    <source>
        <dbReference type="Proteomes" id="UP000789572"/>
    </source>
</evidence>
<feature type="transmembrane region" description="Helical" evidence="4">
    <location>
        <begin position="75"/>
        <end position="93"/>
    </location>
</feature>
<protein>
    <submittedName>
        <fullName evidence="6">11069_t:CDS:1</fullName>
    </submittedName>
</protein>
<accession>A0A9N9F1V6</accession>
<dbReference type="Gene3D" id="1.50.10.100">
    <property type="entry name" value="Chondroitin AC/alginate lyase"/>
    <property type="match status" value="1"/>
</dbReference>
<evidence type="ECO:0000259" key="5">
    <source>
        <dbReference type="Pfam" id="PF05426"/>
    </source>
</evidence>
<dbReference type="Proteomes" id="UP000789572">
    <property type="component" value="Unassembled WGS sequence"/>
</dbReference>
<dbReference type="EMBL" id="CAJVPJ010000268">
    <property type="protein sequence ID" value="CAG8504164.1"/>
    <property type="molecule type" value="Genomic_DNA"/>
</dbReference>
<keyword evidence="7" id="KW-1185">Reference proteome</keyword>
<proteinExistence type="predicted"/>
<evidence type="ECO:0000256" key="2">
    <source>
        <dbReference type="ARBA" id="ARBA00023239"/>
    </source>
</evidence>
<evidence type="ECO:0000256" key="3">
    <source>
        <dbReference type="SAM" id="MobiDB-lite"/>
    </source>
</evidence>
<name>A0A9N9F1V6_9GLOM</name>
<dbReference type="GO" id="GO:0016829">
    <property type="term" value="F:lyase activity"/>
    <property type="evidence" value="ECO:0007669"/>
    <property type="project" value="UniProtKB-KW"/>
</dbReference>
<dbReference type="InterPro" id="IPR008929">
    <property type="entry name" value="Chondroitin_lyas"/>
</dbReference>
<evidence type="ECO:0000313" key="6">
    <source>
        <dbReference type="EMBL" id="CAG8504164.1"/>
    </source>
</evidence>
<dbReference type="Pfam" id="PF05426">
    <property type="entry name" value="Alginate_lyase"/>
    <property type="match status" value="1"/>
</dbReference>
<comment type="caution">
    <text evidence="6">The sequence shown here is derived from an EMBL/GenBank/DDBJ whole genome shotgun (WGS) entry which is preliminary data.</text>
</comment>
<gene>
    <name evidence="6" type="ORF">POCULU_LOCUS2730</name>
</gene>
<reference evidence="6" key="1">
    <citation type="submission" date="2021-06" db="EMBL/GenBank/DDBJ databases">
        <authorList>
            <person name="Kallberg Y."/>
            <person name="Tangrot J."/>
            <person name="Rosling A."/>
        </authorList>
    </citation>
    <scope>NUCLEOTIDE SEQUENCE</scope>
    <source>
        <strain evidence="6">IA702</strain>
    </source>
</reference>
<dbReference type="OrthoDB" id="63533at2759"/>
<dbReference type="InterPro" id="IPR008397">
    <property type="entry name" value="Alginate_lyase_dom"/>
</dbReference>
<keyword evidence="4" id="KW-1133">Transmembrane helix</keyword>
<evidence type="ECO:0000256" key="1">
    <source>
        <dbReference type="ARBA" id="ARBA00022729"/>
    </source>
</evidence>
<keyword evidence="4" id="KW-0472">Membrane</keyword>
<sequence>MDKSQVSIPVKGQTATRPENPTSLYARLPSRPHSDMEFMPRGHHRYPYGYRYLETTNHPHMQHSMQRREALLRRLAHLIAVVVIGLIIIYAYFTNTIQRPVVTPMTNPEGIILYRILGNDLPPRHKAGQILQNVRFILNNEPKFPNTRKMWLLNRIVDEDYENALIQLLNSYEQEYLRIPFEITEYQKKDFRLEDFPKSDFFHSNDYLRYPRIAKLRTIDYTYADKNLYAMNNNGGRNVALAHGKEQPDARWILPFDGNCFLTMNAFKDIEYQLRVWGEQYKYFVVPMARLLNNTELLVAPDVRPLTPEEPQVIFRNDAEFAYNPDMRYGRRSKLELLGRLGVLSPRKMNLSVFPWETDNYKDYASPEKRLFKTTGWVFRLFSGQAQQEQHRREAYGLRAFNRLLGIQEFLDRLDERVAREVQRFDSNKLFVYNENGLKAARLEYWSGEIKVKRIVDLLIEKADEMVNAAKGRFQRVKPNEQDYLVMESKEFSESTSHDKIHANDGWKYFDLLSTDYPSTSELFENVTTLALANYFTNDVRYGRWSANLIRAYMLSSYSLDGRNDTKVNLNLTDVEAINDQGYLFPNLHGVPRSLPKVDRRVLPTHEDIMTLNPSFFLDGVRLLYKQHTLSHGEYTTIKGIASQWLETLIASPEGLRMNRLGDHRSTLYDLQLASLSGFVDDIRLYLRVINRCRMKIGKQFQMTEELSASVLQQPYELSYVDDLLMSGEITSSEVDEYQFHYSTLNIYYWLTLIRGVQNYEVGFDIWHHTAKRGQRLSRAIIAHFNQYTNHVSDGTLIPMLQMAQTAHKISDAKRGIWHEHGDEHDYYQHFLKQIGGKMNVFLDQRPGDDGWEKELSRRIGIGESARWDGIIPFWMFGVA</sequence>
<keyword evidence="2" id="KW-0456">Lyase</keyword>